<feature type="transmembrane region" description="Helical" evidence="8">
    <location>
        <begin position="362"/>
        <end position="389"/>
    </location>
</feature>
<gene>
    <name evidence="9" type="ORF">HXX76_000276</name>
</gene>
<evidence type="ECO:0008006" key="11">
    <source>
        <dbReference type="Google" id="ProtNLM"/>
    </source>
</evidence>
<keyword evidence="10" id="KW-1185">Reference proteome</keyword>
<comment type="subcellular location">
    <subcellularLocation>
        <location evidence="1">Cell membrane</location>
        <topology evidence="1">Multi-pass membrane protein</topology>
    </subcellularLocation>
</comment>
<evidence type="ECO:0000256" key="7">
    <source>
        <dbReference type="SAM" id="MobiDB-lite"/>
    </source>
</evidence>
<reference evidence="9" key="1">
    <citation type="journal article" date="2020" name="bioRxiv">
        <title>Comparative genomics of Chlamydomonas.</title>
        <authorList>
            <person name="Craig R.J."/>
            <person name="Hasan A.R."/>
            <person name="Ness R.W."/>
            <person name="Keightley P.D."/>
        </authorList>
    </citation>
    <scope>NUCLEOTIDE SEQUENCE</scope>
    <source>
        <strain evidence="9">SAG 7.73</strain>
    </source>
</reference>
<keyword evidence="5 8" id="KW-1133">Transmembrane helix</keyword>
<feature type="transmembrane region" description="Helical" evidence="8">
    <location>
        <begin position="280"/>
        <end position="307"/>
    </location>
</feature>
<feature type="transmembrane region" description="Helical" evidence="8">
    <location>
        <begin position="433"/>
        <end position="454"/>
    </location>
</feature>
<name>A0A835WE31_CHLIN</name>
<evidence type="ECO:0000256" key="4">
    <source>
        <dbReference type="ARBA" id="ARBA00022692"/>
    </source>
</evidence>
<dbReference type="GO" id="GO:0015109">
    <property type="term" value="F:chromate transmembrane transporter activity"/>
    <property type="evidence" value="ECO:0007669"/>
    <property type="project" value="InterPro"/>
</dbReference>
<evidence type="ECO:0000256" key="3">
    <source>
        <dbReference type="ARBA" id="ARBA00022475"/>
    </source>
</evidence>
<evidence type="ECO:0000256" key="8">
    <source>
        <dbReference type="SAM" id="Phobius"/>
    </source>
</evidence>
<evidence type="ECO:0000256" key="6">
    <source>
        <dbReference type="ARBA" id="ARBA00023136"/>
    </source>
</evidence>
<evidence type="ECO:0000256" key="2">
    <source>
        <dbReference type="ARBA" id="ARBA00005262"/>
    </source>
</evidence>
<evidence type="ECO:0000313" key="9">
    <source>
        <dbReference type="EMBL" id="KAG2445668.1"/>
    </source>
</evidence>
<feature type="transmembrane region" description="Helical" evidence="8">
    <location>
        <begin position="193"/>
        <end position="213"/>
    </location>
</feature>
<feature type="transmembrane region" description="Helical" evidence="8">
    <location>
        <begin position="166"/>
        <end position="187"/>
    </location>
</feature>
<evidence type="ECO:0000256" key="5">
    <source>
        <dbReference type="ARBA" id="ARBA00022989"/>
    </source>
</evidence>
<dbReference type="PANTHER" id="PTHR33567:SF3">
    <property type="entry name" value="CHROMATE ION TRANSPORTER (EUROFUNG)"/>
    <property type="match status" value="1"/>
</dbReference>
<dbReference type="PANTHER" id="PTHR33567">
    <property type="entry name" value="CHROMATE ION TRANSPORTER (EUROFUNG)"/>
    <property type="match status" value="1"/>
</dbReference>
<dbReference type="EMBL" id="JAEHOC010000001">
    <property type="protein sequence ID" value="KAG2445668.1"/>
    <property type="molecule type" value="Genomic_DNA"/>
</dbReference>
<comment type="similarity">
    <text evidence="2">Belongs to the chromate ion transporter (CHR) (TC 2.A.51) family.</text>
</comment>
<protein>
    <recommendedName>
        <fullName evidence="11">Chromate transporter</fullName>
    </recommendedName>
</protein>
<dbReference type="Proteomes" id="UP000650467">
    <property type="component" value="Unassembled WGS sequence"/>
</dbReference>
<sequence length="504" mass="53504">MATPGPLGESEEQIHKVLDQNGQQMNGATGNGAHADVLPGAVAVKGDVEMAQREPSLPPPGTPPAPEPAAAPGAPESDAGETYVSVTYFDILKHFSLMGYIGFGGPAAHIGLFQRYFVERYKWMSEQVFAELFALGQCLPGPTSTQVSFAIGTVKKGVLGGLMSGALFQYPGAVVMTVVGAGAAKWLTNPPGWLEGIVMGLSAVGVALVASATKGMLMKLCNTNVTAIVGTLAAAAAIYWTEPWLYPLCIVIGFIVTNITDRKIDKTLKGSDGGVESLGFGMLGGGILVGLWMAVLIAVLVLARTIYKDGDGPLNWFEVFFRIGSIIYGGGQVVLPMLLTDVVKTDADGNELPNTWVTEQQFYAGLGAVQAMPGPLFNFSAYLGCIMAIKFKYPFILGAVLAWFGLFSPGVMLMFGVLPYWKRFRTWQIYRRGLTGMNAVGVGLILASVFKMTVDVYNLAPHKSAALCIGLFAFTAVDELKIFEPIVVIGGALLGLLSWGAKMH</sequence>
<feature type="transmembrane region" description="Helical" evidence="8">
    <location>
        <begin position="220"/>
        <end position="238"/>
    </location>
</feature>
<feature type="transmembrane region" description="Helical" evidence="8">
    <location>
        <begin position="319"/>
        <end position="342"/>
    </location>
</feature>
<dbReference type="OrthoDB" id="2160638at2759"/>
<dbReference type="GO" id="GO:0005886">
    <property type="term" value="C:plasma membrane"/>
    <property type="evidence" value="ECO:0007669"/>
    <property type="project" value="UniProtKB-SubCell"/>
</dbReference>
<feature type="transmembrane region" description="Helical" evidence="8">
    <location>
        <begin position="395"/>
        <end position="421"/>
    </location>
</feature>
<dbReference type="AlphaFoldDB" id="A0A835WE31"/>
<feature type="region of interest" description="Disordered" evidence="7">
    <location>
        <begin position="51"/>
        <end position="78"/>
    </location>
</feature>
<dbReference type="InterPro" id="IPR014047">
    <property type="entry name" value="Chr_Tranpt_l_chain"/>
</dbReference>
<dbReference type="NCBIfam" id="TIGR00937">
    <property type="entry name" value="2A51"/>
    <property type="match status" value="1"/>
</dbReference>
<comment type="caution">
    <text evidence="9">The sequence shown here is derived from an EMBL/GenBank/DDBJ whole genome shotgun (WGS) entry which is preliminary data.</text>
</comment>
<keyword evidence="3" id="KW-1003">Cell membrane</keyword>
<feature type="transmembrane region" description="Helical" evidence="8">
    <location>
        <begin position="482"/>
        <end position="501"/>
    </location>
</feature>
<evidence type="ECO:0000256" key="1">
    <source>
        <dbReference type="ARBA" id="ARBA00004651"/>
    </source>
</evidence>
<keyword evidence="4 8" id="KW-0812">Transmembrane</keyword>
<dbReference type="PIRSF" id="PIRSF004810">
    <property type="entry name" value="ChrA"/>
    <property type="match status" value="1"/>
</dbReference>
<feature type="transmembrane region" description="Helical" evidence="8">
    <location>
        <begin position="244"/>
        <end position="260"/>
    </location>
</feature>
<evidence type="ECO:0000313" key="10">
    <source>
        <dbReference type="Proteomes" id="UP000650467"/>
    </source>
</evidence>
<keyword evidence="6 8" id="KW-0472">Membrane</keyword>
<proteinExistence type="inferred from homology"/>
<accession>A0A835WE31</accession>
<feature type="compositionally biased region" description="Pro residues" evidence="7">
    <location>
        <begin position="56"/>
        <end position="69"/>
    </location>
</feature>
<dbReference type="Pfam" id="PF02417">
    <property type="entry name" value="Chromate_transp"/>
    <property type="match status" value="2"/>
</dbReference>
<organism evidence="9 10">
    <name type="scientific">Chlamydomonas incerta</name>
    <dbReference type="NCBI Taxonomy" id="51695"/>
    <lineage>
        <taxon>Eukaryota</taxon>
        <taxon>Viridiplantae</taxon>
        <taxon>Chlorophyta</taxon>
        <taxon>core chlorophytes</taxon>
        <taxon>Chlorophyceae</taxon>
        <taxon>CS clade</taxon>
        <taxon>Chlamydomonadales</taxon>
        <taxon>Chlamydomonadaceae</taxon>
        <taxon>Chlamydomonas</taxon>
    </lineage>
</organism>
<dbReference type="InterPro" id="IPR003370">
    <property type="entry name" value="Chromate_transpt"/>
</dbReference>